<evidence type="ECO:0000256" key="1">
    <source>
        <dbReference type="SAM" id="MobiDB-lite"/>
    </source>
</evidence>
<evidence type="ECO:0000313" key="3">
    <source>
        <dbReference type="Proteomes" id="UP000583127"/>
    </source>
</evidence>
<feature type="compositionally biased region" description="Pro residues" evidence="1">
    <location>
        <begin position="269"/>
        <end position="287"/>
    </location>
</feature>
<dbReference type="Proteomes" id="UP000583127">
    <property type="component" value="Unassembled WGS sequence"/>
</dbReference>
<accession>A0A7X9X3Z1</accession>
<dbReference type="RefSeq" id="WP_169497252.1">
    <property type="nucleotide sequence ID" value="NZ_JABBFZ010000003.1"/>
</dbReference>
<keyword evidence="3" id="KW-1185">Reference proteome</keyword>
<comment type="caution">
    <text evidence="2">The sequence shown here is derived from an EMBL/GenBank/DDBJ whole genome shotgun (WGS) entry which is preliminary data.</text>
</comment>
<protein>
    <submittedName>
        <fullName evidence="2">Uncharacterized protein</fullName>
    </submittedName>
</protein>
<reference evidence="2 3" key="1">
    <citation type="submission" date="2020-04" db="EMBL/GenBank/DDBJ databases">
        <title>Paraburkholderia sp. G-4-1-8 isolated from soil.</title>
        <authorList>
            <person name="Dahal R.H."/>
        </authorList>
    </citation>
    <scope>NUCLEOTIDE SEQUENCE [LARGE SCALE GENOMIC DNA]</scope>
    <source>
        <strain evidence="2 3">G-4-1-8</strain>
    </source>
</reference>
<proteinExistence type="predicted"/>
<dbReference type="EMBL" id="JABBFZ010000003">
    <property type="protein sequence ID" value="NML30992.1"/>
    <property type="molecule type" value="Genomic_DNA"/>
</dbReference>
<gene>
    <name evidence="2" type="ORF">HHL14_09105</name>
</gene>
<evidence type="ECO:0000313" key="2">
    <source>
        <dbReference type="EMBL" id="NML30992.1"/>
    </source>
</evidence>
<name>A0A7X9X3Z1_9BURK</name>
<sequence>MAINQTGLTSAGRIPTYALCSAERWGMRFALLLMLLLMSTLSPQAKTTLSQAEGSDMEDVPKSMSTQEQEQLFPFFEAALAWASGTRSFDDIVEQFGKPKKYDTPGVNTVDYTYFLGNNVSIKFMFDRLYPVDGQPSIKTALIDIDSLTTTDIPKESYEVRLNLHRVVRGESIDGVRVERGSYFAPRGVLIGGDPDIVDFVYRQPLRPDSPYDVYVTLTYRGEYQHDGPEFRSLQNPRDLRSIEIDRVYLRPEELEQRRLAPSTLSPLTSPPHPPPPRPSATSPPPSTRARSE</sequence>
<feature type="region of interest" description="Disordered" evidence="1">
    <location>
        <begin position="256"/>
        <end position="293"/>
    </location>
</feature>
<dbReference type="AlphaFoldDB" id="A0A7X9X3Z1"/>
<organism evidence="2 3">
    <name type="scientific">Paraburkholderia antibiotica</name>
    <dbReference type="NCBI Taxonomy" id="2728839"/>
    <lineage>
        <taxon>Bacteria</taxon>
        <taxon>Pseudomonadati</taxon>
        <taxon>Pseudomonadota</taxon>
        <taxon>Betaproteobacteria</taxon>
        <taxon>Burkholderiales</taxon>
        <taxon>Burkholderiaceae</taxon>
        <taxon>Paraburkholderia</taxon>
    </lineage>
</organism>